<keyword evidence="9" id="KW-0975">Bacterial flagellum</keyword>
<dbReference type="InterPro" id="IPR001689">
    <property type="entry name" value="Flag_FliM"/>
</dbReference>
<name>A0A3D8P7N3_9THEO</name>
<dbReference type="SUPFAM" id="SSF103039">
    <property type="entry name" value="CheC-like"/>
    <property type="match status" value="1"/>
</dbReference>
<evidence type="ECO:0000256" key="5">
    <source>
        <dbReference type="ARBA" id="ARBA00022475"/>
    </source>
</evidence>
<dbReference type="AlphaFoldDB" id="A0A3D8P7N3"/>
<dbReference type="Gene3D" id="3.40.1550.10">
    <property type="entry name" value="CheC-like"/>
    <property type="match status" value="1"/>
</dbReference>
<dbReference type="GO" id="GO:0009425">
    <property type="term" value="C:bacterial-type flagellum basal body"/>
    <property type="evidence" value="ECO:0007669"/>
    <property type="project" value="UniProtKB-SubCell"/>
</dbReference>
<comment type="similarity">
    <text evidence="3">Belongs to the FliM family.</text>
</comment>
<dbReference type="GO" id="GO:0050918">
    <property type="term" value="P:positive chemotaxis"/>
    <property type="evidence" value="ECO:0007669"/>
    <property type="project" value="TreeGrafter"/>
</dbReference>
<accession>A0A3D8P7N3</accession>
<evidence type="ECO:0000256" key="1">
    <source>
        <dbReference type="ARBA" id="ARBA00004117"/>
    </source>
</evidence>
<dbReference type="InterPro" id="IPR001543">
    <property type="entry name" value="FliN-like_C"/>
</dbReference>
<dbReference type="EMBL" id="QSLN01000001">
    <property type="protein sequence ID" value="RDV84697.1"/>
    <property type="molecule type" value="Genomic_DNA"/>
</dbReference>
<dbReference type="GO" id="GO:0003774">
    <property type="term" value="F:cytoskeletal motor activity"/>
    <property type="evidence" value="ECO:0007669"/>
    <property type="project" value="InterPro"/>
</dbReference>
<keyword evidence="13" id="KW-1185">Reference proteome</keyword>
<feature type="domain" description="Flagellar motor switch protein FliN-like C-terminal" evidence="11">
    <location>
        <begin position="253"/>
        <end position="321"/>
    </location>
</feature>
<dbReference type="Pfam" id="PF02154">
    <property type="entry name" value="FliM"/>
    <property type="match status" value="1"/>
</dbReference>
<keyword evidence="12" id="KW-0282">Flagellum</keyword>
<dbReference type="Proteomes" id="UP000256329">
    <property type="component" value="Unassembled WGS sequence"/>
</dbReference>
<organism evidence="12 13">
    <name type="scientific">Ammonifex thiophilus</name>
    <dbReference type="NCBI Taxonomy" id="444093"/>
    <lineage>
        <taxon>Bacteria</taxon>
        <taxon>Bacillati</taxon>
        <taxon>Bacillota</taxon>
        <taxon>Clostridia</taxon>
        <taxon>Thermoanaerobacterales</taxon>
        <taxon>Thermoanaerobacteraceae</taxon>
        <taxon>Ammonifex</taxon>
    </lineage>
</organism>
<keyword evidence="7" id="KW-0283">Flagellar rotation</keyword>
<evidence type="ECO:0000256" key="8">
    <source>
        <dbReference type="ARBA" id="ARBA00023136"/>
    </source>
</evidence>
<dbReference type="PRINTS" id="PR00955">
    <property type="entry name" value="FLGMOTORFLIM"/>
</dbReference>
<dbReference type="GO" id="GO:0071978">
    <property type="term" value="P:bacterial-type flagellum-dependent swarming motility"/>
    <property type="evidence" value="ECO:0007669"/>
    <property type="project" value="TreeGrafter"/>
</dbReference>
<keyword evidence="12" id="KW-0969">Cilium</keyword>
<dbReference type="RefSeq" id="WP_115791691.1">
    <property type="nucleotide sequence ID" value="NZ_QSLN01000001.1"/>
</dbReference>
<dbReference type="PANTHER" id="PTHR30034:SF6">
    <property type="entry name" value="YOP PROTEINS TRANSLOCATION PROTEIN Q"/>
    <property type="match status" value="1"/>
</dbReference>
<reference evidence="12 13" key="1">
    <citation type="submission" date="2018-08" db="EMBL/GenBank/DDBJ databases">
        <title>Form III RuBisCO-mediated autotrophy in Thermodesulfobium bacteria.</title>
        <authorList>
            <person name="Toshchakov S.V."/>
            <person name="Kublanov I.V."/>
            <person name="Frolov E."/>
            <person name="Bonch-Osmolovskaya E.A."/>
            <person name="Tourova T.P."/>
            <person name="Chernych N.A."/>
            <person name="Lebedinsky A.V."/>
        </authorList>
    </citation>
    <scope>NUCLEOTIDE SEQUENCE [LARGE SCALE GENOMIC DNA]</scope>
    <source>
        <strain evidence="12 13">SR</strain>
    </source>
</reference>
<dbReference type="Pfam" id="PF01052">
    <property type="entry name" value="FliMN_C"/>
    <property type="match status" value="1"/>
</dbReference>
<evidence type="ECO:0000256" key="10">
    <source>
        <dbReference type="NCBIfam" id="TIGR01397"/>
    </source>
</evidence>
<evidence type="ECO:0000256" key="3">
    <source>
        <dbReference type="ARBA" id="ARBA00011049"/>
    </source>
</evidence>
<dbReference type="Gene3D" id="2.30.330.10">
    <property type="entry name" value="SpoA-like"/>
    <property type="match status" value="1"/>
</dbReference>
<gene>
    <name evidence="12" type="primary">fliM</name>
    <name evidence="12" type="ORF">DXX99_01205</name>
</gene>
<dbReference type="OrthoDB" id="9806941at2"/>
<evidence type="ECO:0000256" key="2">
    <source>
        <dbReference type="ARBA" id="ARBA00004202"/>
    </source>
</evidence>
<dbReference type="InterPro" id="IPR028976">
    <property type="entry name" value="CheC-like_sf"/>
</dbReference>
<comment type="subcellular location">
    <subcellularLocation>
        <location evidence="1">Bacterial flagellum basal body</location>
    </subcellularLocation>
    <subcellularLocation>
        <location evidence="2">Cell membrane</location>
        <topology evidence="2">Peripheral membrane protein</topology>
    </subcellularLocation>
</comment>
<dbReference type="InterPro" id="IPR036429">
    <property type="entry name" value="SpoA-like_sf"/>
</dbReference>
<dbReference type="SUPFAM" id="SSF101801">
    <property type="entry name" value="Surface presentation of antigens (SPOA)"/>
    <property type="match status" value="1"/>
</dbReference>
<dbReference type="NCBIfam" id="TIGR01397">
    <property type="entry name" value="fliM_switch"/>
    <property type="match status" value="1"/>
</dbReference>
<dbReference type="PANTHER" id="PTHR30034">
    <property type="entry name" value="FLAGELLAR MOTOR SWITCH PROTEIN FLIM"/>
    <property type="match status" value="1"/>
</dbReference>
<sequence length="327" mass="36344">MAEVLSQAEIDALLAALASGELPEKELPSGEKAAPKKYDFRRPNKFSKEQLRTLQLLHENWARILSGFLSGYLRTNISVAVSGVDQLTFDDFIRSLPTPTLLVVFTLEPLPGAAVMETNPSFLFPVIDLLFGGPGEMPERIREFTEIEISVGRRLAEKLLENLSFAWRDVFKVTPAVEGVETNPRLQQIISPSEVVAVITLTTSVGNESRGLINLCFPHMMLEPVLSQLSRFYHMRPSEPPDASATRNLRYWLEKVPVEVSVVMGETSLSVQEFLDLEVGDVLVLERRFGEDLDVYVGKVKRFRAQPGLLGRHLAVQITGLAEGGEA</sequence>
<evidence type="ECO:0000256" key="7">
    <source>
        <dbReference type="ARBA" id="ARBA00022779"/>
    </source>
</evidence>
<keyword evidence="5" id="KW-1003">Cell membrane</keyword>
<protein>
    <recommendedName>
        <fullName evidence="4 10">Flagellar motor switch protein FliM</fullName>
    </recommendedName>
</protein>
<dbReference type="CDD" id="cd17908">
    <property type="entry name" value="FliM"/>
    <property type="match status" value="1"/>
</dbReference>
<comment type="caution">
    <text evidence="12">The sequence shown here is derived from an EMBL/GenBank/DDBJ whole genome shotgun (WGS) entry which is preliminary data.</text>
</comment>
<evidence type="ECO:0000313" key="12">
    <source>
        <dbReference type="EMBL" id="RDV84697.1"/>
    </source>
</evidence>
<evidence type="ECO:0000256" key="9">
    <source>
        <dbReference type="ARBA" id="ARBA00023143"/>
    </source>
</evidence>
<keyword evidence="8" id="KW-0472">Membrane</keyword>
<keyword evidence="12" id="KW-0966">Cell projection</keyword>
<evidence type="ECO:0000256" key="4">
    <source>
        <dbReference type="ARBA" id="ARBA00021898"/>
    </source>
</evidence>
<dbReference type="GO" id="GO:0005886">
    <property type="term" value="C:plasma membrane"/>
    <property type="evidence" value="ECO:0007669"/>
    <property type="project" value="UniProtKB-SubCell"/>
</dbReference>
<evidence type="ECO:0000256" key="6">
    <source>
        <dbReference type="ARBA" id="ARBA00022500"/>
    </source>
</evidence>
<evidence type="ECO:0000313" key="13">
    <source>
        <dbReference type="Proteomes" id="UP000256329"/>
    </source>
</evidence>
<keyword evidence="6" id="KW-0145">Chemotaxis</keyword>
<dbReference type="PIRSF" id="PIRSF002888">
    <property type="entry name" value="FliM"/>
    <property type="match status" value="1"/>
</dbReference>
<evidence type="ECO:0000259" key="11">
    <source>
        <dbReference type="Pfam" id="PF01052"/>
    </source>
</evidence>
<proteinExistence type="inferred from homology"/>